<comment type="similarity">
    <text evidence="2">Belongs to the IPI1/TEX10 family.</text>
</comment>
<keyword evidence="3" id="KW-0539">Nucleus</keyword>
<evidence type="ECO:0000256" key="3">
    <source>
        <dbReference type="ARBA" id="ARBA00023242"/>
    </source>
</evidence>
<organism evidence="5 6">
    <name type="scientific">Elysia crispata</name>
    <name type="common">lettuce slug</name>
    <dbReference type="NCBI Taxonomy" id="231223"/>
    <lineage>
        <taxon>Eukaryota</taxon>
        <taxon>Metazoa</taxon>
        <taxon>Spiralia</taxon>
        <taxon>Lophotrochozoa</taxon>
        <taxon>Mollusca</taxon>
        <taxon>Gastropoda</taxon>
        <taxon>Heterobranchia</taxon>
        <taxon>Euthyneura</taxon>
        <taxon>Panpulmonata</taxon>
        <taxon>Sacoglossa</taxon>
        <taxon>Placobranchoidea</taxon>
        <taxon>Plakobranchidae</taxon>
        <taxon>Elysia</taxon>
    </lineage>
</organism>
<dbReference type="PANTHER" id="PTHR16056:SF2">
    <property type="entry name" value="TESTIS-EXPRESSED PROTEIN 10"/>
    <property type="match status" value="1"/>
</dbReference>
<comment type="subcellular location">
    <subcellularLocation>
        <location evidence="1">Nucleus</location>
    </subcellularLocation>
</comment>
<dbReference type="GO" id="GO:0071339">
    <property type="term" value="C:MLL1 complex"/>
    <property type="evidence" value="ECO:0007669"/>
    <property type="project" value="TreeGrafter"/>
</dbReference>
<gene>
    <name evidence="5" type="ORF">RRG08_058684</name>
</gene>
<accession>A0AAE1D5S6</accession>
<evidence type="ECO:0000256" key="1">
    <source>
        <dbReference type="ARBA" id="ARBA00004123"/>
    </source>
</evidence>
<dbReference type="InterPro" id="IPR016024">
    <property type="entry name" value="ARM-type_fold"/>
</dbReference>
<evidence type="ECO:0000256" key="2">
    <source>
        <dbReference type="ARBA" id="ARBA00006427"/>
    </source>
</evidence>
<dbReference type="AlphaFoldDB" id="A0AAE1D5S6"/>
<dbReference type="InterPro" id="IPR024679">
    <property type="entry name" value="Ipi1_N"/>
</dbReference>
<dbReference type="SUPFAM" id="SSF48371">
    <property type="entry name" value="ARM repeat"/>
    <property type="match status" value="1"/>
</dbReference>
<sequence>MPKSKKKKRQDFQKVKLKVGKRLPKGDNVTNLSFKTRQIQLTQRIKEDDGQGLFTKKKENVQDLLRHCDHHSSNSRLSAVMGLRELWLHDYKEMMVPTNVQGYSAILKKLSSLLIDNEATVRHAVVNLFKVILNKLTKDPTAHLDRLLGGSLFSYLHTFLCCAMNHVHEDVRLDALLLYDVLLETCPTLVVRQTGGLLRNLVGLLSAPSVSHMSSRADPTTQKLSLNPESRLPVKFFRVKVLSRIRETLMAALNDKLDPSVKCKSLLEKNLVWSLHNDHPDRKKEQNTTITSQRALNRFQTMLNGGSHELDDYITNPASLQSFIDQCVPVMIQCWREARADTDSQNESTGLLASDAMEVIKLVVSVLQLLFVLSSNAKKEKLEGKVVSLTLRSPEEAAKNFGPSLGNLLMAGFPYSAQVEVAPNKKKTKKKLGLKSPKDFMSKVSVSDLNLGICDIMSTMCSNCDVELSKIQMKKISRHLTLLLRETTNPNQYKVIIRVIKNVFFNSNKAGFFTKVYKAALHSYLAATPKSQNKKLLYELFAQMGQAWDGWSKTRDCMESDLVFHYKANQDIEDTLVEFFQSLPQLALTANSLGDAQWTLSVLKMMRHGHVQLYSRPFTDNLTQVLDPAQGLFVSADEEVQKNVCAVISTGTKFTKDNLKQLLHLIRCPPENPAIRNRRSSSCVNHVLYAMFANIRASVPLTSQLEMKQMSSSQHQLLSDYLRFLFSLQIGFTGEDLDKLCPTILVPEQRQHWFGIVFSVTEAQWRRHVEISDVVAREVANFRLAPEPDLGFKHTFTFLDNFEHFWIQTFSAREKIHVLSVLGLAKLIVQASQPGVRRKPGQELQSLAGASLAVLLASMYSQELTSEVTTELVWQIKAELTQCLASTGDSVLLERVMEFLSKREKGDLGGSDHERQAAKCAQDFLLTDETLQHKLNSHRENHD</sequence>
<comment type="caution">
    <text evidence="5">The sequence shown here is derived from an EMBL/GenBank/DDBJ whole genome shotgun (WGS) entry which is preliminary data.</text>
</comment>
<name>A0AAE1D5S6_9GAST</name>
<keyword evidence="6" id="KW-1185">Reference proteome</keyword>
<dbReference type="Proteomes" id="UP001283361">
    <property type="component" value="Unassembled WGS sequence"/>
</dbReference>
<dbReference type="EMBL" id="JAWDGP010005269">
    <property type="protein sequence ID" value="KAK3758414.1"/>
    <property type="molecule type" value="Genomic_DNA"/>
</dbReference>
<dbReference type="Pfam" id="PF12333">
    <property type="entry name" value="Ipi1_N"/>
    <property type="match status" value="1"/>
</dbReference>
<evidence type="ECO:0000313" key="5">
    <source>
        <dbReference type="EMBL" id="KAK3758414.1"/>
    </source>
</evidence>
<evidence type="ECO:0000259" key="4">
    <source>
        <dbReference type="Pfam" id="PF12333"/>
    </source>
</evidence>
<protein>
    <recommendedName>
        <fullName evidence="4">Pre-rRNA-processing protein Ipi1 N-terminal domain-containing protein</fullName>
    </recommendedName>
</protein>
<dbReference type="PANTHER" id="PTHR16056">
    <property type="entry name" value="REGULATOR OF MICROTUBULE DYNAMICS PROTEIN"/>
    <property type="match status" value="1"/>
</dbReference>
<proteinExistence type="inferred from homology"/>
<feature type="domain" description="Pre-rRNA-processing protein Ipi1 N-terminal" evidence="4">
    <location>
        <begin position="153"/>
        <end position="248"/>
    </location>
</feature>
<reference evidence="5" key="1">
    <citation type="journal article" date="2023" name="G3 (Bethesda)">
        <title>A reference genome for the long-term kleptoplast-retaining sea slug Elysia crispata morphotype clarki.</title>
        <authorList>
            <person name="Eastman K.E."/>
            <person name="Pendleton A.L."/>
            <person name="Shaikh M.A."/>
            <person name="Suttiyut T."/>
            <person name="Ogas R."/>
            <person name="Tomko P."/>
            <person name="Gavelis G."/>
            <person name="Widhalm J.R."/>
            <person name="Wisecaver J.H."/>
        </authorList>
    </citation>
    <scope>NUCLEOTIDE SEQUENCE</scope>
    <source>
        <strain evidence="5">ECLA1</strain>
    </source>
</reference>
<evidence type="ECO:0000313" key="6">
    <source>
        <dbReference type="Proteomes" id="UP001283361"/>
    </source>
</evidence>